<evidence type="ECO:0000313" key="1">
    <source>
        <dbReference type="EMBL" id="KAH3749008.1"/>
    </source>
</evidence>
<evidence type="ECO:0000313" key="2">
    <source>
        <dbReference type="Proteomes" id="UP000828390"/>
    </source>
</evidence>
<comment type="caution">
    <text evidence="1">The sequence shown here is derived from an EMBL/GenBank/DDBJ whole genome shotgun (WGS) entry which is preliminary data.</text>
</comment>
<sequence length="72" mass="8684">MVPVRSMSDCDNGSSRYHFRLLQRYQYTECQTEAMVQVHSMSNCDQYQHVRLKQRYQYAFYTNVTMVQLCSK</sequence>
<reference evidence="1" key="1">
    <citation type="journal article" date="2019" name="bioRxiv">
        <title>The Genome of the Zebra Mussel, Dreissena polymorpha: A Resource for Invasive Species Research.</title>
        <authorList>
            <person name="McCartney M.A."/>
            <person name="Auch B."/>
            <person name="Kono T."/>
            <person name="Mallez S."/>
            <person name="Zhang Y."/>
            <person name="Obille A."/>
            <person name="Becker A."/>
            <person name="Abrahante J.E."/>
            <person name="Garbe J."/>
            <person name="Badalamenti J.P."/>
            <person name="Herman A."/>
            <person name="Mangelson H."/>
            <person name="Liachko I."/>
            <person name="Sullivan S."/>
            <person name="Sone E.D."/>
            <person name="Koren S."/>
            <person name="Silverstein K.A.T."/>
            <person name="Beckman K.B."/>
            <person name="Gohl D.M."/>
        </authorList>
    </citation>
    <scope>NUCLEOTIDE SEQUENCE</scope>
    <source>
        <strain evidence="1">Duluth1</strain>
        <tissue evidence="1">Whole animal</tissue>
    </source>
</reference>
<dbReference type="AlphaFoldDB" id="A0A9D4DHI6"/>
<reference evidence="1" key="2">
    <citation type="submission" date="2020-11" db="EMBL/GenBank/DDBJ databases">
        <authorList>
            <person name="McCartney M.A."/>
            <person name="Auch B."/>
            <person name="Kono T."/>
            <person name="Mallez S."/>
            <person name="Becker A."/>
            <person name="Gohl D.M."/>
            <person name="Silverstein K.A.T."/>
            <person name="Koren S."/>
            <person name="Bechman K.B."/>
            <person name="Herman A."/>
            <person name="Abrahante J.E."/>
            <person name="Garbe J."/>
        </authorList>
    </citation>
    <scope>NUCLEOTIDE SEQUENCE</scope>
    <source>
        <strain evidence="1">Duluth1</strain>
        <tissue evidence="1">Whole animal</tissue>
    </source>
</reference>
<keyword evidence="2" id="KW-1185">Reference proteome</keyword>
<protein>
    <submittedName>
        <fullName evidence="1">Uncharacterized protein</fullName>
    </submittedName>
</protein>
<dbReference type="EMBL" id="JAIWYP010000010">
    <property type="protein sequence ID" value="KAH3749008.1"/>
    <property type="molecule type" value="Genomic_DNA"/>
</dbReference>
<accession>A0A9D4DHI6</accession>
<proteinExistence type="predicted"/>
<dbReference type="Proteomes" id="UP000828390">
    <property type="component" value="Unassembled WGS sequence"/>
</dbReference>
<gene>
    <name evidence="1" type="ORF">DPMN_183497</name>
</gene>
<organism evidence="1 2">
    <name type="scientific">Dreissena polymorpha</name>
    <name type="common">Zebra mussel</name>
    <name type="synonym">Mytilus polymorpha</name>
    <dbReference type="NCBI Taxonomy" id="45954"/>
    <lineage>
        <taxon>Eukaryota</taxon>
        <taxon>Metazoa</taxon>
        <taxon>Spiralia</taxon>
        <taxon>Lophotrochozoa</taxon>
        <taxon>Mollusca</taxon>
        <taxon>Bivalvia</taxon>
        <taxon>Autobranchia</taxon>
        <taxon>Heteroconchia</taxon>
        <taxon>Euheterodonta</taxon>
        <taxon>Imparidentia</taxon>
        <taxon>Neoheterodontei</taxon>
        <taxon>Myida</taxon>
        <taxon>Dreissenoidea</taxon>
        <taxon>Dreissenidae</taxon>
        <taxon>Dreissena</taxon>
    </lineage>
</organism>
<name>A0A9D4DHI6_DREPO</name>